<feature type="domain" description="G8" evidence="2">
    <location>
        <begin position="34"/>
        <end position="100"/>
    </location>
</feature>
<dbReference type="Proteomes" id="UP000192610">
    <property type="component" value="Unassembled WGS sequence"/>
</dbReference>
<evidence type="ECO:0000256" key="1">
    <source>
        <dbReference type="SAM" id="SignalP"/>
    </source>
</evidence>
<comment type="caution">
    <text evidence="4">The sequence shown here is derived from an EMBL/GenBank/DDBJ whole genome shotgun (WGS) entry which is preliminary data.</text>
</comment>
<feature type="signal peptide" evidence="1">
    <location>
        <begin position="1"/>
        <end position="19"/>
    </location>
</feature>
<dbReference type="InterPro" id="IPR026444">
    <property type="entry name" value="Secre_tail"/>
</dbReference>
<reference evidence="5" key="1">
    <citation type="submission" date="2016-04" db="EMBL/GenBank/DDBJ databases">
        <authorList>
            <person name="Chen L."/>
            <person name="Zhuang W."/>
            <person name="Wang G."/>
        </authorList>
    </citation>
    <scope>NUCLEOTIDE SEQUENCE [LARGE SCALE GENOMIC DNA]</scope>
    <source>
        <strain evidence="5">17621</strain>
    </source>
</reference>
<dbReference type="STRING" id="354355.SAMN05660816_01289"/>
<evidence type="ECO:0000313" key="4">
    <source>
        <dbReference type="EMBL" id="OQP47123.1"/>
    </source>
</evidence>
<dbReference type="EMBL" id="LVXG01000023">
    <property type="protein sequence ID" value="OQP47123.1"/>
    <property type="molecule type" value="Genomic_DNA"/>
</dbReference>
<feature type="domain" description="Secretion system C-terminal sorting" evidence="3">
    <location>
        <begin position="250"/>
        <end position="317"/>
    </location>
</feature>
<proteinExistence type="predicted"/>
<protein>
    <recommendedName>
        <fullName evidence="6">Secretion system C-terminal sorting domain-containing protein</fullName>
    </recommendedName>
</protein>
<feature type="chain" id="PRO_5010712422" description="Secretion system C-terminal sorting domain-containing protein" evidence="1">
    <location>
        <begin position="20"/>
        <end position="319"/>
    </location>
</feature>
<sequence length="319" mass="34283">MKALLVTLFTLLMATTLMATRKTATNGSWTSSSTWSPAGAPADGDTLIIPSGVTVTVSGNNKLDKIVIIVSGVLDLSTNGKLDLDDKSKIFVQTGGKIIGNGNSDQIKLGSDIKWKGGDPPVIGPKYADDGTSGFEPWSVLAASFQSFYVTRQGANVQLSWSTISELNNAYYAIERSTDSRTWKQIGTVSGAGTASVVTKYSYTDNNITDAVDYYRIRQVDKIGGVSYSIIREINDNENSTVANIYASLNKTVIIDFNSDAKDNVSIQLINMSGQVIVRKEFKQASNRLIVDAMSAGSGVYAVRVSDSKGWSEVKKIAL</sequence>
<dbReference type="RefSeq" id="WP_081201127.1">
    <property type="nucleotide sequence ID" value="NZ_FOCZ01000002.1"/>
</dbReference>
<dbReference type="InterPro" id="IPR019316">
    <property type="entry name" value="G8_domain"/>
</dbReference>
<accession>A0A1V9ELW0</accession>
<dbReference type="Gene3D" id="2.60.40.10">
    <property type="entry name" value="Immunoglobulins"/>
    <property type="match status" value="1"/>
</dbReference>
<dbReference type="Pfam" id="PF18962">
    <property type="entry name" value="Por_Secre_tail"/>
    <property type="match status" value="1"/>
</dbReference>
<evidence type="ECO:0000259" key="3">
    <source>
        <dbReference type="Pfam" id="PF18962"/>
    </source>
</evidence>
<evidence type="ECO:0000259" key="2">
    <source>
        <dbReference type="Pfam" id="PF10162"/>
    </source>
</evidence>
<gene>
    <name evidence="4" type="ORF">A4H97_06315</name>
</gene>
<keyword evidence="5" id="KW-1185">Reference proteome</keyword>
<evidence type="ECO:0008006" key="6">
    <source>
        <dbReference type="Google" id="ProtNLM"/>
    </source>
</evidence>
<name>A0A1V9ELW0_9BACT</name>
<keyword evidence="1" id="KW-0732">Signal</keyword>
<dbReference type="Pfam" id="PF10162">
    <property type="entry name" value="G8"/>
    <property type="match status" value="1"/>
</dbReference>
<organism evidence="4 5">
    <name type="scientific">Niastella yeongjuensis</name>
    <dbReference type="NCBI Taxonomy" id="354355"/>
    <lineage>
        <taxon>Bacteria</taxon>
        <taxon>Pseudomonadati</taxon>
        <taxon>Bacteroidota</taxon>
        <taxon>Chitinophagia</taxon>
        <taxon>Chitinophagales</taxon>
        <taxon>Chitinophagaceae</taxon>
        <taxon>Niastella</taxon>
    </lineage>
</organism>
<dbReference type="InterPro" id="IPR013783">
    <property type="entry name" value="Ig-like_fold"/>
</dbReference>
<dbReference type="NCBIfam" id="TIGR04183">
    <property type="entry name" value="Por_Secre_tail"/>
    <property type="match status" value="1"/>
</dbReference>
<dbReference type="OrthoDB" id="1467916at2"/>
<dbReference type="AlphaFoldDB" id="A0A1V9ELW0"/>
<evidence type="ECO:0000313" key="5">
    <source>
        <dbReference type="Proteomes" id="UP000192610"/>
    </source>
</evidence>